<evidence type="ECO:0000256" key="1">
    <source>
        <dbReference type="ARBA" id="ARBA00022737"/>
    </source>
</evidence>
<organism evidence="3 4">
    <name type="scientific">Stephania japonica</name>
    <dbReference type="NCBI Taxonomy" id="461633"/>
    <lineage>
        <taxon>Eukaryota</taxon>
        <taxon>Viridiplantae</taxon>
        <taxon>Streptophyta</taxon>
        <taxon>Embryophyta</taxon>
        <taxon>Tracheophyta</taxon>
        <taxon>Spermatophyta</taxon>
        <taxon>Magnoliopsida</taxon>
        <taxon>Ranunculales</taxon>
        <taxon>Menispermaceae</taxon>
        <taxon>Menispermoideae</taxon>
        <taxon>Cissampelideae</taxon>
        <taxon>Stephania</taxon>
    </lineage>
</organism>
<dbReference type="Gene3D" id="1.25.40.10">
    <property type="entry name" value="Tetratricopeptide repeat domain"/>
    <property type="match status" value="5"/>
</dbReference>
<evidence type="ECO:0000313" key="4">
    <source>
        <dbReference type="Proteomes" id="UP001417504"/>
    </source>
</evidence>
<protein>
    <recommendedName>
        <fullName evidence="5">Pentatricopeptide repeat-containing protein</fullName>
    </recommendedName>
</protein>
<keyword evidence="4" id="KW-1185">Reference proteome</keyword>
<proteinExistence type="predicted"/>
<dbReference type="FunFam" id="1.25.40.10:FF:000344">
    <property type="entry name" value="Pentatricopeptide repeat-containing protein"/>
    <property type="match status" value="1"/>
</dbReference>
<dbReference type="Pfam" id="PF13041">
    <property type="entry name" value="PPR_2"/>
    <property type="match status" value="4"/>
</dbReference>
<dbReference type="PANTHER" id="PTHR47926">
    <property type="entry name" value="PENTATRICOPEPTIDE REPEAT-CONTAINING PROTEIN"/>
    <property type="match status" value="1"/>
</dbReference>
<evidence type="ECO:0000313" key="3">
    <source>
        <dbReference type="EMBL" id="KAK9090178.1"/>
    </source>
</evidence>
<dbReference type="FunFam" id="1.25.40.10:FF:000158">
    <property type="entry name" value="pentatricopeptide repeat-containing protein At2g33680"/>
    <property type="match status" value="1"/>
</dbReference>
<dbReference type="PANTHER" id="PTHR47926:SF452">
    <property type="entry name" value="PENTATRICOPEPTIDE REPEAT-CONTAINING PROTEIN"/>
    <property type="match status" value="1"/>
</dbReference>
<sequence>MHAQQILCLLNECIASKSLWKGKVLHQKIICVGLQSDIFYAKRLTRLYFDCNEFESAEFVCRSVENPLDVSLWNGVISAYAKNQMYNDAIKVFERLRTFPYLRPDDYTYPSVLKACGGLVNVSEGEKIHALVVKSGFQSDVFVASSLVCLYAKCDLSNWALRVFDEMSQRDIASWNALISCCYQNGQPEKALELYGEMGNSGLEPNTVTFTVVVSACARLLDLKRGREIHEDLMRSGFQLNPFINSALVDMYGKCGCLDMAKAVFEQIPRKDVVSCNSMIVGYSLNGDIDSCLEVFQMMNKEGLKPTAITISSLLVACSKCPKLYEGKALHGFSIRNRIEGDVFVHNSLVNLYFRCGRITMAERVFKRTLISNIVCWNVMISGYVMAGLYLEALDMFSELEKTSVNPDPVTFTSVLSACSQLAALEKGRDVHQLIIENKLESNEVVMATLLDMYAKCGAVEDAGKVFDQLRERDFVSWTSMITAYGSHGLASEALQLFYEMEQSKAKPDGVTFLAVLSACGHAGMIDEGLHCFKLMTEGYGIKPTLEHYSCLIDLLGRFGKLREAYMILQSTTNMRIDVDLLSTLLSACNMHGDVDLGEEIAELLCEKDPTDASTYIGLSNLYASVGRWKDVRRIRLKMKELSLKKKPGCSWIEIDKGVHCFYIEDNSHPEAEMIYDCSAYLKKHMDDDELLLVAVEN</sequence>
<accession>A0AAP0HIX7</accession>
<dbReference type="GO" id="GO:0009451">
    <property type="term" value="P:RNA modification"/>
    <property type="evidence" value="ECO:0007669"/>
    <property type="project" value="InterPro"/>
</dbReference>
<keyword evidence="1" id="KW-0677">Repeat</keyword>
<dbReference type="InterPro" id="IPR046848">
    <property type="entry name" value="E_motif"/>
</dbReference>
<evidence type="ECO:0000256" key="2">
    <source>
        <dbReference type="PROSITE-ProRule" id="PRU00708"/>
    </source>
</evidence>
<dbReference type="GO" id="GO:0099402">
    <property type="term" value="P:plant organ development"/>
    <property type="evidence" value="ECO:0007669"/>
    <property type="project" value="UniProtKB-ARBA"/>
</dbReference>
<feature type="repeat" description="PPR" evidence="2">
    <location>
        <begin position="69"/>
        <end position="103"/>
    </location>
</feature>
<dbReference type="Pfam" id="PF01535">
    <property type="entry name" value="PPR"/>
    <property type="match status" value="3"/>
</dbReference>
<dbReference type="GO" id="GO:0003723">
    <property type="term" value="F:RNA binding"/>
    <property type="evidence" value="ECO:0007669"/>
    <property type="project" value="InterPro"/>
</dbReference>
<feature type="repeat" description="PPR" evidence="2">
    <location>
        <begin position="206"/>
        <end position="240"/>
    </location>
</feature>
<feature type="repeat" description="PPR" evidence="2">
    <location>
        <begin position="373"/>
        <end position="407"/>
    </location>
</feature>
<reference evidence="3 4" key="1">
    <citation type="submission" date="2024-01" db="EMBL/GenBank/DDBJ databases">
        <title>Genome assemblies of Stephania.</title>
        <authorList>
            <person name="Yang L."/>
        </authorList>
    </citation>
    <scope>NUCLEOTIDE SEQUENCE [LARGE SCALE GENOMIC DNA]</scope>
    <source>
        <strain evidence="3">QJT</strain>
        <tissue evidence="3">Leaf</tissue>
    </source>
</reference>
<feature type="repeat" description="PPR" evidence="2">
    <location>
        <begin position="272"/>
        <end position="306"/>
    </location>
</feature>
<dbReference type="InterPro" id="IPR002885">
    <property type="entry name" value="PPR_rpt"/>
</dbReference>
<feature type="repeat" description="PPR" evidence="2">
    <location>
        <begin position="443"/>
        <end position="473"/>
    </location>
</feature>
<name>A0AAP0HIX7_9MAGN</name>
<evidence type="ECO:0008006" key="5">
    <source>
        <dbReference type="Google" id="ProtNLM"/>
    </source>
</evidence>
<dbReference type="SUPFAM" id="SSF48452">
    <property type="entry name" value="TPR-like"/>
    <property type="match status" value="1"/>
</dbReference>
<dbReference type="FunFam" id="1.25.40.10:FF:000361">
    <property type="entry name" value="Pentatricopeptide repeat-containing protein chloroplastic"/>
    <property type="match status" value="1"/>
</dbReference>
<dbReference type="Proteomes" id="UP001417504">
    <property type="component" value="Unassembled WGS sequence"/>
</dbReference>
<dbReference type="Pfam" id="PF20431">
    <property type="entry name" value="E_motif"/>
    <property type="match status" value="1"/>
</dbReference>
<feature type="repeat" description="PPR" evidence="2">
    <location>
        <begin position="171"/>
        <end position="205"/>
    </location>
</feature>
<gene>
    <name evidence="3" type="ORF">Sjap_023355</name>
</gene>
<dbReference type="InterPro" id="IPR011990">
    <property type="entry name" value="TPR-like_helical_dom_sf"/>
</dbReference>
<dbReference type="AlphaFoldDB" id="A0AAP0HIX7"/>
<feature type="repeat" description="PPR" evidence="2">
    <location>
        <begin position="474"/>
        <end position="508"/>
    </location>
</feature>
<dbReference type="FunFam" id="1.25.40.10:FF:000284">
    <property type="entry name" value="Pentatricopeptide repeat-containing protein"/>
    <property type="match status" value="1"/>
</dbReference>
<dbReference type="NCBIfam" id="TIGR00756">
    <property type="entry name" value="PPR"/>
    <property type="match status" value="6"/>
</dbReference>
<dbReference type="PROSITE" id="PS51375">
    <property type="entry name" value="PPR"/>
    <property type="match status" value="7"/>
</dbReference>
<comment type="caution">
    <text evidence="3">The sequence shown here is derived from an EMBL/GenBank/DDBJ whole genome shotgun (WGS) entry which is preliminary data.</text>
</comment>
<dbReference type="EMBL" id="JBBNAE010000010">
    <property type="protein sequence ID" value="KAK9090178.1"/>
    <property type="molecule type" value="Genomic_DNA"/>
</dbReference>
<dbReference type="InterPro" id="IPR046960">
    <property type="entry name" value="PPR_At4g14850-like_plant"/>
</dbReference>